<evidence type="ECO:0000313" key="2">
    <source>
        <dbReference type="Proteomes" id="UP000228934"/>
    </source>
</evidence>
<organism evidence="1 2">
    <name type="scientific">Aquarana catesbeiana</name>
    <name type="common">American bullfrog</name>
    <name type="synonym">Rana catesbeiana</name>
    <dbReference type="NCBI Taxonomy" id="8400"/>
    <lineage>
        <taxon>Eukaryota</taxon>
        <taxon>Metazoa</taxon>
        <taxon>Chordata</taxon>
        <taxon>Craniata</taxon>
        <taxon>Vertebrata</taxon>
        <taxon>Euteleostomi</taxon>
        <taxon>Amphibia</taxon>
        <taxon>Batrachia</taxon>
        <taxon>Anura</taxon>
        <taxon>Neobatrachia</taxon>
        <taxon>Ranoidea</taxon>
        <taxon>Ranidae</taxon>
        <taxon>Aquarana</taxon>
    </lineage>
</organism>
<keyword evidence="2" id="KW-1185">Reference proteome</keyword>
<reference evidence="2" key="1">
    <citation type="journal article" date="2017" name="Nat. Commun.">
        <title>The North American bullfrog draft genome provides insight into hormonal regulation of long noncoding RNA.</title>
        <authorList>
            <person name="Hammond S.A."/>
            <person name="Warren R.L."/>
            <person name="Vandervalk B.P."/>
            <person name="Kucuk E."/>
            <person name="Khan H."/>
            <person name="Gibb E.A."/>
            <person name="Pandoh P."/>
            <person name="Kirk H."/>
            <person name="Zhao Y."/>
            <person name="Jones M."/>
            <person name="Mungall A.J."/>
            <person name="Coope R."/>
            <person name="Pleasance S."/>
            <person name="Moore R.A."/>
            <person name="Holt R.A."/>
            <person name="Round J.M."/>
            <person name="Ohora S."/>
            <person name="Walle B.V."/>
            <person name="Veldhoen N."/>
            <person name="Helbing C.C."/>
            <person name="Birol I."/>
        </authorList>
    </citation>
    <scope>NUCLEOTIDE SEQUENCE [LARGE SCALE GENOMIC DNA]</scope>
</reference>
<dbReference type="Proteomes" id="UP000228934">
    <property type="component" value="Unassembled WGS sequence"/>
</dbReference>
<proteinExistence type="predicted"/>
<name>A0A2G9RA79_AQUCT</name>
<dbReference type="AlphaFoldDB" id="A0A2G9RA79"/>
<protein>
    <submittedName>
        <fullName evidence="1">Uncharacterized protein</fullName>
    </submittedName>
</protein>
<gene>
    <name evidence="1" type="ORF">AB205_0152800</name>
</gene>
<dbReference type="EMBL" id="KV958345">
    <property type="protein sequence ID" value="PIO24776.1"/>
    <property type="molecule type" value="Genomic_DNA"/>
</dbReference>
<sequence>MWGDALELPSQECHCPLLASMNPLRDHTVNIPSIQQSPCLTAQPHLLKLSTDPCAFMQLNAQYPEAFFCKFLSCSFLTGNICSECKHCKPCQILPMFLKLIAKPALVLLPKLLLHISHPPPFYLDL</sequence>
<accession>A0A2G9RA79</accession>
<evidence type="ECO:0000313" key="1">
    <source>
        <dbReference type="EMBL" id="PIO24776.1"/>
    </source>
</evidence>